<protein>
    <submittedName>
        <fullName evidence="1">Uncharacterized protein</fullName>
    </submittedName>
</protein>
<comment type="caution">
    <text evidence="1">The sequence shown here is derived from an EMBL/GenBank/DDBJ whole genome shotgun (WGS) entry which is preliminary data.</text>
</comment>
<proteinExistence type="predicted"/>
<dbReference type="EMBL" id="CM023477">
    <property type="protein sequence ID" value="KAH7936603.1"/>
    <property type="molecule type" value="Genomic_DNA"/>
</dbReference>
<name>A0ACB8C6U2_DERSI</name>
<accession>A0ACB8C6U2</accession>
<evidence type="ECO:0000313" key="2">
    <source>
        <dbReference type="Proteomes" id="UP000821865"/>
    </source>
</evidence>
<gene>
    <name evidence="1" type="ORF">HPB49_001638</name>
</gene>
<dbReference type="Proteomes" id="UP000821865">
    <property type="component" value="Chromosome 8"/>
</dbReference>
<keyword evidence="2" id="KW-1185">Reference proteome</keyword>
<organism evidence="1 2">
    <name type="scientific">Dermacentor silvarum</name>
    <name type="common">Tick</name>
    <dbReference type="NCBI Taxonomy" id="543639"/>
    <lineage>
        <taxon>Eukaryota</taxon>
        <taxon>Metazoa</taxon>
        <taxon>Ecdysozoa</taxon>
        <taxon>Arthropoda</taxon>
        <taxon>Chelicerata</taxon>
        <taxon>Arachnida</taxon>
        <taxon>Acari</taxon>
        <taxon>Parasitiformes</taxon>
        <taxon>Ixodida</taxon>
        <taxon>Ixodoidea</taxon>
        <taxon>Ixodidae</taxon>
        <taxon>Rhipicephalinae</taxon>
        <taxon>Dermacentor</taxon>
    </lineage>
</organism>
<reference evidence="1" key="1">
    <citation type="submission" date="2020-05" db="EMBL/GenBank/DDBJ databases">
        <title>Large-scale comparative analyses of tick genomes elucidate their genetic diversity and vector capacities.</title>
        <authorList>
            <person name="Jia N."/>
            <person name="Wang J."/>
            <person name="Shi W."/>
            <person name="Du L."/>
            <person name="Sun Y."/>
            <person name="Zhan W."/>
            <person name="Jiang J."/>
            <person name="Wang Q."/>
            <person name="Zhang B."/>
            <person name="Ji P."/>
            <person name="Sakyi L.B."/>
            <person name="Cui X."/>
            <person name="Yuan T."/>
            <person name="Jiang B."/>
            <person name="Yang W."/>
            <person name="Lam T.T.-Y."/>
            <person name="Chang Q."/>
            <person name="Ding S."/>
            <person name="Wang X."/>
            <person name="Zhu J."/>
            <person name="Ruan X."/>
            <person name="Zhao L."/>
            <person name="Wei J."/>
            <person name="Que T."/>
            <person name="Du C."/>
            <person name="Cheng J."/>
            <person name="Dai P."/>
            <person name="Han X."/>
            <person name="Huang E."/>
            <person name="Gao Y."/>
            <person name="Liu J."/>
            <person name="Shao H."/>
            <person name="Ye R."/>
            <person name="Li L."/>
            <person name="Wei W."/>
            <person name="Wang X."/>
            <person name="Wang C."/>
            <person name="Yang T."/>
            <person name="Huo Q."/>
            <person name="Li W."/>
            <person name="Guo W."/>
            <person name="Chen H."/>
            <person name="Zhou L."/>
            <person name="Ni X."/>
            <person name="Tian J."/>
            <person name="Zhou Y."/>
            <person name="Sheng Y."/>
            <person name="Liu T."/>
            <person name="Pan Y."/>
            <person name="Xia L."/>
            <person name="Li J."/>
            <person name="Zhao F."/>
            <person name="Cao W."/>
        </authorList>
    </citation>
    <scope>NUCLEOTIDE SEQUENCE</scope>
    <source>
        <strain evidence="1">Dsil-2018</strain>
    </source>
</reference>
<evidence type="ECO:0000313" key="1">
    <source>
        <dbReference type="EMBL" id="KAH7936603.1"/>
    </source>
</evidence>
<sequence>MVTSGTAPMKFIWMKDGKELAETKNVRFKHEPGYSMLFVEPVEVNSGGNYTCVVKNRAGLDSYTTLLDYLLFTAPPRWVETIGDQKMAFGSEAKLHCRATGSPSPTVTWEIYVESIKTWTKLRPEGEHLDIPRVTQNETGRYRCTADNGVKPETRHDFLISIYGEHLQATFNGHEMQSGSFMVHSLRLNFQVKL</sequence>